<dbReference type="EMBL" id="AP028679">
    <property type="protein sequence ID" value="BEQ15121.1"/>
    <property type="molecule type" value="Genomic_DNA"/>
</dbReference>
<dbReference type="Pfam" id="PF00132">
    <property type="entry name" value="Hexapep"/>
    <property type="match status" value="1"/>
</dbReference>
<dbReference type="Gene3D" id="2.160.10.10">
    <property type="entry name" value="Hexapeptide repeat proteins"/>
    <property type="match status" value="1"/>
</dbReference>
<gene>
    <name evidence="1" type="ORF">FAK_21870</name>
</gene>
<dbReference type="RefSeq" id="WP_338599092.1">
    <property type="nucleotide sequence ID" value="NZ_AP028679.1"/>
</dbReference>
<protein>
    <recommendedName>
        <fullName evidence="3">Gamma carbonic anhydrase family protein</fullName>
    </recommendedName>
</protein>
<evidence type="ECO:0000313" key="2">
    <source>
        <dbReference type="Proteomes" id="UP001366166"/>
    </source>
</evidence>
<dbReference type="Proteomes" id="UP001366166">
    <property type="component" value="Chromosome"/>
</dbReference>
<dbReference type="InterPro" id="IPR011004">
    <property type="entry name" value="Trimer_LpxA-like_sf"/>
</dbReference>
<reference evidence="2" key="1">
    <citation type="journal article" date="2023" name="Arch. Microbiol.">
        <title>Desulfoferula mesophilus gen. nov. sp. nov., a mesophilic sulfate-reducing bacterium isolated from a brackish lake sediment.</title>
        <authorList>
            <person name="Watanabe T."/>
            <person name="Yabe T."/>
            <person name="Tsuji J.M."/>
            <person name="Fukui M."/>
        </authorList>
    </citation>
    <scope>NUCLEOTIDE SEQUENCE [LARGE SCALE GENOMIC DNA]</scope>
    <source>
        <strain evidence="2">12FAK</strain>
    </source>
</reference>
<dbReference type="SUPFAM" id="SSF51161">
    <property type="entry name" value="Trimeric LpxA-like enzymes"/>
    <property type="match status" value="1"/>
</dbReference>
<evidence type="ECO:0000313" key="1">
    <source>
        <dbReference type="EMBL" id="BEQ15121.1"/>
    </source>
</evidence>
<name>A0AAU9ED82_9BACT</name>
<evidence type="ECO:0008006" key="3">
    <source>
        <dbReference type="Google" id="ProtNLM"/>
    </source>
</evidence>
<organism evidence="1 2">
    <name type="scientific">Desulfoferula mesophila</name>
    <dbReference type="NCBI Taxonomy" id="3058419"/>
    <lineage>
        <taxon>Bacteria</taxon>
        <taxon>Pseudomonadati</taxon>
        <taxon>Thermodesulfobacteriota</taxon>
        <taxon>Desulfarculia</taxon>
        <taxon>Desulfarculales</taxon>
        <taxon>Desulfarculaceae</taxon>
        <taxon>Desulfoferula</taxon>
    </lineage>
</organism>
<dbReference type="InterPro" id="IPR047324">
    <property type="entry name" value="LbH_gamma_CA-like"/>
</dbReference>
<dbReference type="CDD" id="cd04645">
    <property type="entry name" value="LbH_gamma_CA_like"/>
    <property type="match status" value="1"/>
</dbReference>
<proteinExistence type="predicted"/>
<accession>A0AAU9ED82</accession>
<dbReference type="InterPro" id="IPR050484">
    <property type="entry name" value="Transf_Hexapept/Carb_Anhydrase"/>
</dbReference>
<keyword evidence="2" id="KW-1185">Reference proteome</keyword>
<sequence>MIETINKKTPQVDPTAFIAPGAVVLGDVELGLQASVWYGCVLRGDINWIRVGAKTNLQDGVIIHVAHRGQGTQVGSEVVVGHRVVLHSCTVGDQALIGIGAVVLDRAHIGAGAIVAAGAVVPPGMEVPAGALAAGVPAKVIREITPEQRQATLGMMERYLEAAVMHGELLRRHDATGGAD</sequence>
<dbReference type="PANTHER" id="PTHR13061:SF29">
    <property type="entry name" value="GAMMA CARBONIC ANHYDRASE-LIKE 1, MITOCHONDRIAL-RELATED"/>
    <property type="match status" value="1"/>
</dbReference>
<dbReference type="KEGG" id="dmp:FAK_21870"/>
<dbReference type="InterPro" id="IPR001451">
    <property type="entry name" value="Hexapep"/>
</dbReference>
<dbReference type="PANTHER" id="PTHR13061">
    <property type="entry name" value="DYNACTIN SUBUNIT P25"/>
    <property type="match status" value="1"/>
</dbReference>
<dbReference type="AlphaFoldDB" id="A0AAU9ED82"/>